<evidence type="ECO:0000256" key="2">
    <source>
        <dbReference type="SAM" id="Phobius"/>
    </source>
</evidence>
<sequence length="361" mass="37264">MTDSATTDSAGTSGSTGTAGGDVVGPVLAQPSGADLAGPAVRVVTPARGPVPAAGEALGRRDLTTEIWLLLAVSLGMSGLFALIRYIGAVTRGPLRGQVALLNGSAAPGRPWLDLSLQLAGLLADVAPAFLAIHLLARHCAPFLASRPARLRSPVLGQSTAASSRSVLRWARWPGSGAFGRRPEEVPEISYGLRRGRAMIGFDGRALGADLGMGAAIAAGVGGIGLGLYLLAWHSGASLTVAPSGLPAVWWRIPVLLLSALQNAVTEEVIVGGYLLARLRELGWGDRRALAASAVLRGSYHLYQGLGGFFGNLAMGVLFGWLFQRRGRVVPMIVAHTLIDSVAFVGYVALAGSVSWLPTSG</sequence>
<feature type="transmembrane region" description="Helical" evidence="2">
    <location>
        <begin position="115"/>
        <end position="137"/>
    </location>
</feature>
<evidence type="ECO:0000313" key="4">
    <source>
        <dbReference type="EMBL" id="ADP84849.1"/>
    </source>
</evidence>
<keyword evidence="2" id="KW-0472">Membrane</keyword>
<feature type="transmembrane region" description="Helical" evidence="2">
    <location>
        <begin position="207"/>
        <end position="232"/>
    </location>
</feature>
<feature type="compositionally biased region" description="Low complexity" evidence="1">
    <location>
        <begin position="1"/>
        <end position="16"/>
    </location>
</feature>
<dbReference type="HOGENOM" id="CLU_080128_0_0_11"/>
<evidence type="ECO:0000313" key="5">
    <source>
        <dbReference type="Proteomes" id="UP000002484"/>
    </source>
</evidence>
<dbReference type="InterPro" id="IPR003675">
    <property type="entry name" value="Rce1/LyrA-like_dom"/>
</dbReference>
<dbReference type="InParanoid" id="E3IUN3"/>
<keyword evidence="5" id="KW-1185">Reference proteome</keyword>
<dbReference type="Pfam" id="PF02517">
    <property type="entry name" value="Rce1-like"/>
    <property type="match status" value="1"/>
</dbReference>
<dbReference type="GO" id="GO:0004175">
    <property type="term" value="F:endopeptidase activity"/>
    <property type="evidence" value="ECO:0007669"/>
    <property type="project" value="UniProtKB-ARBA"/>
</dbReference>
<feature type="transmembrane region" description="Helical" evidence="2">
    <location>
        <begin position="67"/>
        <end position="87"/>
    </location>
</feature>
<evidence type="ECO:0000256" key="1">
    <source>
        <dbReference type="SAM" id="MobiDB-lite"/>
    </source>
</evidence>
<dbReference type="EMBL" id="CP002299">
    <property type="protein sequence ID" value="ADP84849.1"/>
    <property type="molecule type" value="Genomic_DNA"/>
</dbReference>
<feature type="transmembrane region" description="Helical" evidence="2">
    <location>
        <begin position="335"/>
        <end position="357"/>
    </location>
</feature>
<keyword evidence="2" id="KW-1133">Transmembrane helix</keyword>
<feature type="transmembrane region" description="Helical" evidence="2">
    <location>
        <begin position="302"/>
        <end position="323"/>
    </location>
</feature>
<dbReference type="KEGG" id="fri:FraEuI1c_6880"/>
<accession>E3IUN3</accession>
<dbReference type="AlphaFoldDB" id="E3IUN3"/>
<evidence type="ECO:0000259" key="3">
    <source>
        <dbReference type="Pfam" id="PF02517"/>
    </source>
</evidence>
<name>E3IUN3_PSEI1</name>
<gene>
    <name evidence="4" type="ordered locus">FraEuI1c_6880</name>
</gene>
<reference evidence="4 5" key="1">
    <citation type="submission" date="2010-10" db="EMBL/GenBank/DDBJ databases">
        <title>Complete sequence of Frankia sp. EuI1c.</title>
        <authorList>
            <consortium name="US DOE Joint Genome Institute"/>
            <person name="Lucas S."/>
            <person name="Copeland A."/>
            <person name="Lapidus A."/>
            <person name="Cheng J.-F."/>
            <person name="Bruce D."/>
            <person name="Goodwin L."/>
            <person name="Pitluck S."/>
            <person name="Chertkov O."/>
            <person name="Detter J.C."/>
            <person name="Han C."/>
            <person name="Tapia R."/>
            <person name="Land M."/>
            <person name="Hauser L."/>
            <person name="Jeffries C."/>
            <person name="Kyrpides N."/>
            <person name="Ivanova N."/>
            <person name="Mikhailova N."/>
            <person name="Beauchemin N."/>
            <person name="Sen A."/>
            <person name="Sur S.A."/>
            <person name="Gtari M."/>
            <person name="Wall L."/>
            <person name="Tisa L."/>
            <person name="Woyke T."/>
        </authorList>
    </citation>
    <scope>NUCLEOTIDE SEQUENCE [LARGE SCALE GENOMIC DNA]</scope>
    <source>
        <strain evidence="5">DSM 45817 / CECT 9037 / EuI1c</strain>
    </source>
</reference>
<feature type="domain" description="CAAX prenyl protease 2/Lysostaphin resistance protein A-like" evidence="3">
    <location>
        <begin position="250"/>
        <end position="341"/>
    </location>
</feature>
<feature type="region of interest" description="Disordered" evidence="1">
    <location>
        <begin position="1"/>
        <end position="24"/>
    </location>
</feature>
<organism evidence="4 5">
    <name type="scientific">Pseudofrankia inefficax (strain DSM 45817 / CECT 9037 / DDB 130130 / EuI1c)</name>
    <name type="common">Frankia inefficax</name>
    <dbReference type="NCBI Taxonomy" id="298654"/>
    <lineage>
        <taxon>Bacteria</taxon>
        <taxon>Bacillati</taxon>
        <taxon>Actinomycetota</taxon>
        <taxon>Actinomycetes</taxon>
        <taxon>Frankiales</taxon>
        <taxon>Frankiaceae</taxon>
        <taxon>Pseudofrankia</taxon>
    </lineage>
</organism>
<dbReference type="Proteomes" id="UP000002484">
    <property type="component" value="Chromosome"/>
</dbReference>
<dbReference type="STRING" id="298654.FraEuI1c_6880"/>
<dbReference type="GO" id="GO:0080120">
    <property type="term" value="P:CAAX-box protein maturation"/>
    <property type="evidence" value="ECO:0007669"/>
    <property type="project" value="UniProtKB-ARBA"/>
</dbReference>
<proteinExistence type="predicted"/>
<dbReference type="eggNOG" id="COG1266">
    <property type="taxonomic scope" value="Bacteria"/>
</dbReference>
<keyword evidence="2" id="KW-0812">Transmembrane</keyword>
<protein>
    <submittedName>
        <fullName evidence="4">Abortive infection protein</fullName>
    </submittedName>
</protein>